<accession>A0A7R9MPT0</accession>
<keyword evidence="3" id="KW-1185">Reference proteome</keyword>
<dbReference type="AlphaFoldDB" id="A0A7R9MPT0"/>
<sequence>SQHLTQELHDSAIDNESVTNYTISSVSSGGQSTCQDIPAPNRAGSHPSMPINYLNIELTDDFQTTSSSPYLSYVTLTAYVGHEWVIAMKYRCEEHRAVEILVQELRHYTKDNKTDNYKLWDNAIKRIKCNGFSDCNPNKCLNFLSNTLDLYQKFQNCVLVSHPMSGHKDRHNSEPTLQYNAFI</sequence>
<proteinExistence type="predicted"/>
<evidence type="ECO:0000313" key="3">
    <source>
        <dbReference type="Proteomes" id="UP000728032"/>
    </source>
</evidence>
<dbReference type="EMBL" id="OC951657">
    <property type="protein sequence ID" value="CAD7664205.1"/>
    <property type="molecule type" value="Genomic_DNA"/>
</dbReference>
<protein>
    <submittedName>
        <fullName evidence="2">Uncharacterized protein</fullName>
    </submittedName>
</protein>
<dbReference type="Proteomes" id="UP000728032">
    <property type="component" value="Unassembled WGS sequence"/>
</dbReference>
<feature type="region of interest" description="Disordered" evidence="1">
    <location>
        <begin position="24"/>
        <end position="44"/>
    </location>
</feature>
<name>A0A7R9MPT0_9ACAR</name>
<dbReference type="OrthoDB" id="6534347at2759"/>
<gene>
    <name evidence="2" type="ORF">ONB1V03_LOCUS20763</name>
</gene>
<feature type="non-terminal residue" evidence="2">
    <location>
        <position position="183"/>
    </location>
</feature>
<dbReference type="EMBL" id="CAJPVJ010036832">
    <property type="protein sequence ID" value="CAG2181342.1"/>
    <property type="molecule type" value="Genomic_DNA"/>
</dbReference>
<evidence type="ECO:0000313" key="2">
    <source>
        <dbReference type="EMBL" id="CAD7664205.1"/>
    </source>
</evidence>
<organism evidence="2">
    <name type="scientific">Oppiella nova</name>
    <dbReference type="NCBI Taxonomy" id="334625"/>
    <lineage>
        <taxon>Eukaryota</taxon>
        <taxon>Metazoa</taxon>
        <taxon>Ecdysozoa</taxon>
        <taxon>Arthropoda</taxon>
        <taxon>Chelicerata</taxon>
        <taxon>Arachnida</taxon>
        <taxon>Acari</taxon>
        <taxon>Acariformes</taxon>
        <taxon>Sarcoptiformes</taxon>
        <taxon>Oribatida</taxon>
        <taxon>Brachypylina</taxon>
        <taxon>Oppioidea</taxon>
        <taxon>Oppiidae</taxon>
        <taxon>Oppiella</taxon>
    </lineage>
</organism>
<reference evidence="2" key="1">
    <citation type="submission" date="2020-11" db="EMBL/GenBank/DDBJ databases">
        <authorList>
            <person name="Tran Van P."/>
        </authorList>
    </citation>
    <scope>NUCLEOTIDE SEQUENCE</scope>
</reference>
<feature type="non-terminal residue" evidence="2">
    <location>
        <position position="1"/>
    </location>
</feature>
<feature type="compositionally biased region" description="Polar residues" evidence="1">
    <location>
        <begin position="24"/>
        <end position="35"/>
    </location>
</feature>
<evidence type="ECO:0000256" key="1">
    <source>
        <dbReference type="SAM" id="MobiDB-lite"/>
    </source>
</evidence>